<evidence type="ECO:0000313" key="3">
    <source>
        <dbReference type="Proteomes" id="UP000503096"/>
    </source>
</evidence>
<sequence>MNRVVVWGATILAIILGGFIGKAVVGKLFGRGSPENELPRMVEAVKSKAGTKVDEVTRLDSARHGPGKRLVYEFTILNVETPKDLDPGVDLATVKQKIRTQACAIKGIQTILNHEIDVLYEYKAVNGEYLMDVDLTKAKCGL</sequence>
<keyword evidence="3" id="KW-1185">Reference proteome</keyword>
<dbReference type="Proteomes" id="UP000503096">
    <property type="component" value="Chromosome"/>
</dbReference>
<feature type="transmembrane region" description="Helical" evidence="1">
    <location>
        <begin position="6"/>
        <end position="25"/>
    </location>
</feature>
<proteinExistence type="predicted"/>
<dbReference type="RefSeq" id="WP_171162532.1">
    <property type="nucleotide sequence ID" value="NZ_CP053073.1"/>
</dbReference>
<evidence type="ECO:0000313" key="2">
    <source>
        <dbReference type="EMBL" id="QJR15342.1"/>
    </source>
</evidence>
<protein>
    <submittedName>
        <fullName evidence="2">Uncharacterized protein</fullName>
    </submittedName>
</protein>
<keyword evidence="1" id="KW-0472">Membrane</keyword>
<dbReference type="EMBL" id="CP053073">
    <property type="protein sequence ID" value="QJR15342.1"/>
    <property type="molecule type" value="Genomic_DNA"/>
</dbReference>
<organism evidence="2 3">
    <name type="scientific">Usitatibacter palustris</name>
    <dbReference type="NCBI Taxonomy" id="2732487"/>
    <lineage>
        <taxon>Bacteria</taxon>
        <taxon>Pseudomonadati</taxon>
        <taxon>Pseudomonadota</taxon>
        <taxon>Betaproteobacteria</taxon>
        <taxon>Nitrosomonadales</taxon>
        <taxon>Usitatibacteraceae</taxon>
        <taxon>Usitatibacter</taxon>
    </lineage>
</organism>
<keyword evidence="1" id="KW-0812">Transmembrane</keyword>
<dbReference type="InParanoid" id="A0A6M4H7J6"/>
<evidence type="ECO:0000256" key="1">
    <source>
        <dbReference type="SAM" id="Phobius"/>
    </source>
</evidence>
<dbReference type="KEGG" id="upl:DSM104440_02161"/>
<gene>
    <name evidence="2" type="ORF">DSM104440_02161</name>
</gene>
<dbReference type="AlphaFoldDB" id="A0A6M4H7J6"/>
<reference evidence="2 3" key="1">
    <citation type="submission" date="2020-04" db="EMBL/GenBank/DDBJ databases">
        <title>Usitatibacter rugosus gen. nov., sp. nov. and Usitatibacter palustris sp. nov., novel members of Usitatibacteraceae fam. nov. within the order Nitrosomonadales isolated from soil.</title>
        <authorList>
            <person name="Huber K.J."/>
            <person name="Neumann-Schaal M."/>
            <person name="Geppert A."/>
            <person name="Luckner M."/>
            <person name="Wanner G."/>
            <person name="Overmann J."/>
        </authorList>
    </citation>
    <scope>NUCLEOTIDE SEQUENCE [LARGE SCALE GENOMIC DNA]</scope>
    <source>
        <strain evidence="2 3">Swamp67</strain>
    </source>
</reference>
<name>A0A6M4H7J6_9PROT</name>
<accession>A0A6M4H7J6</accession>
<keyword evidence="1" id="KW-1133">Transmembrane helix</keyword>